<name>A0ABX3W667_9MYCO</name>
<comment type="caution">
    <text evidence="1">The sequence shown here is derived from an EMBL/GenBank/DDBJ whole genome shotgun (WGS) entry which is preliminary data.</text>
</comment>
<accession>A0ABX3W667</accession>
<evidence type="ECO:0000313" key="1">
    <source>
        <dbReference type="EMBL" id="ORX04885.1"/>
    </source>
</evidence>
<reference evidence="1 2" key="1">
    <citation type="submission" date="2016-01" db="EMBL/GenBank/DDBJ databases">
        <title>The new phylogeny of the genus Mycobacterium.</title>
        <authorList>
            <person name="Tarcisio F."/>
            <person name="Conor M."/>
            <person name="Antonella G."/>
            <person name="Elisabetta G."/>
            <person name="Giulia F.S."/>
            <person name="Sara T."/>
            <person name="Anna F."/>
            <person name="Clotilde B."/>
            <person name="Roberto B."/>
            <person name="Veronica D.S."/>
            <person name="Fabio R."/>
            <person name="Monica P."/>
            <person name="Olivier J."/>
            <person name="Enrico T."/>
            <person name="Nicola S."/>
        </authorList>
    </citation>
    <scope>NUCLEOTIDE SEQUENCE [LARGE SCALE GENOMIC DNA]</scope>
    <source>
        <strain evidence="1 2">DSM 44626</strain>
    </source>
</reference>
<proteinExistence type="predicted"/>
<dbReference type="Proteomes" id="UP000193710">
    <property type="component" value="Unassembled WGS sequence"/>
</dbReference>
<organism evidence="1 2">
    <name type="scientific">Mycobacterium triplex</name>
    <dbReference type="NCBI Taxonomy" id="47839"/>
    <lineage>
        <taxon>Bacteria</taxon>
        <taxon>Bacillati</taxon>
        <taxon>Actinomycetota</taxon>
        <taxon>Actinomycetes</taxon>
        <taxon>Mycobacteriales</taxon>
        <taxon>Mycobacteriaceae</taxon>
        <taxon>Mycobacterium</taxon>
        <taxon>Mycobacterium simiae complex</taxon>
    </lineage>
</organism>
<dbReference type="EMBL" id="LQPY01000017">
    <property type="protein sequence ID" value="ORX04885.1"/>
    <property type="molecule type" value="Genomic_DNA"/>
</dbReference>
<protein>
    <submittedName>
        <fullName evidence="1">Uncharacterized protein</fullName>
    </submittedName>
</protein>
<gene>
    <name evidence="1" type="ORF">AWC29_13415</name>
</gene>
<keyword evidence="2" id="KW-1185">Reference proteome</keyword>
<evidence type="ECO:0000313" key="2">
    <source>
        <dbReference type="Proteomes" id="UP000193710"/>
    </source>
</evidence>
<sequence>MPAEAGDAVHTTPAAKTADAAPMVAVNTRVFMSGFLFFEDDGTAALGPGGDNVCSTALAE</sequence>